<protein>
    <submittedName>
        <fullName evidence="1">Uncharacterized protein</fullName>
    </submittedName>
</protein>
<evidence type="ECO:0000313" key="2">
    <source>
        <dbReference type="Proteomes" id="UP001370758"/>
    </source>
</evidence>
<organism evidence="1 2">
    <name type="scientific">Arthrobotrys musiformis</name>
    <dbReference type="NCBI Taxonomy" id="47236"/>
    <lineage>
        <taxon>Eukaryota</taxon>
        <taxon>Fungi</taxon>
        <taxon>Dikarya</taxon>
        <taxon>Ascomycota</taxon>
        <taxon>Pezizomycotina</taxon>
        <taxon>Orbiliomycetes</taxon>
        <taxon>Orbiliales</taxon>
        <taxon>Orbiliaceae</taxon>
        <taxon>Arthrobotrys</taxon>
    </lineage>
</organism>
<proteinExistence type="predicted"/>
<dbReference type="Proteomes" id="UP001370758">
    <property type="component" value="Unassembled WGS sequence"/>
</dbReference>
<comment type="caution">
    <text evidence="1">The sequence shown here is derived from an EMBL/GenBank/DDBJ whole genome shotgun (WGS) entry which is preliminary data.</text>
</comment>
<gene>
    <name evidence="1" type="ORF">TWF481_002739</name>
</gene>
<reference evidence="1 2" key="1">
    <citation type="submission" date="2023-08" db="EMBL/GenBank/DDBJ databases">
        <authorList>
            <person name="Palmer J.M."/>
        </authorList>
    </citation>
    <scope>NUCLEOTIDE SEQUENCE [LARGE SCALE GENOMIC DNA]</scope>
    <source>
        <strain evidence="1 2">TWF481</strain>
    </source>
</reference>
<name>A0AAV9VR39_9PEZI</name>
<accession>A0AAV9VR39</accession>
<keyword evidence="2" id="KW-1185">Reference proteome</keyword>
<evidence type="ECO:0000313" key="1">
    <source>
        <dbReference type="EMBL" id="KAK6495691.1"/>
    </source>
</evidence>
<sequence length="122" mass="13980">MEHSDRSHASPERRRLRKIKDLLEQIAELDNHISSIYAAINGIFSTMHIQKRTLVKKLAVMRRNPTNKARRVGLEEAYEAGWEGLRTDLKAQRDALALEEDLRNSLIKELNTLANPFSPPPP</sequence>
<dbReference type="AlphaFoldDB" id="A0AAV9VR39"/>
<dbReference type="EMBL" id="JAVHJL010000012">
    <property type="protein sequence ID" value="KAK6495691.1"/>
    <property type="molecule type" value="Genomic_DNA"/>
</dbReference>